<dbReference type="RefSeq" id="WP_013544432.1">
    <property type="nucleotide sequence ID" value="NC_014932.1"/>
</dbReference>
<reference evidence="2 5" key="2">
    <citation type="journal article" date="2011" name="PLoS Genet.">
        <title>Parallel evolution of a type IV secretion system in radiating lineages of the host-restricted bacterial pathogen Bartonella.</title>
        <authorList>
            <person name="Engel P."/>
            <person name="Salzburger W."/>
            <person name="Liesch M."/>
            <person name="Chang C.C."/>
            <person name="Maruyama S."/>
            <person name="Lanz C."/>
            <person name="Calteau A."/>
            <person name="Lajus A."/>
            <person name="Medigue C."/>
            <person name="Schuster S.C."/>
            <person name="Dehio C."/>
        </authorList>
    </citation>
    <scope>NUCLEOTIDE SEQUENCE [LARGE SCALE GENOMIC DNA]</scope>
    <source>
        <strain evidence="2">73</strain>
        <strain evidence="5">CIP 104772 / 73</strain>
    </source>
</reference>
<evidence type="ECO:0000313" key="4">
    <source>
        <dbReference type="EMBL" id="CBI76326.1"/>
    </source>
</evidence>
<sequence>MKLKITIILILVIALIGCASLKSGPQKLPRCNGQNVRVLNQGKWNKWSWDDQNVLQHNTAVKPVPRAIILNTLENEIPKAHVELNTPPVDSIKHQAPSYKNAEITDEK</sequence>
<dbReference type="KEGG" id="bcd:BARCL_0075"/>
<accession>E6YFW8</accession>
<protein>
    <submittedName>
        <fullName evidence="2">Type IV secretion system protein VirB7, 15 kDa Antigen</fullName>
    </submittedName>
</protein>
<dbReference type="EMBL" id="FN645454">
    <property type="protein sequence ID" value="CBI75756.1"/>
    <property type="molecule type" value="Genomic_DNA"/>
</dbReference>
<reference evidence="5" key="1">
    <citation type="submission" date="2009-11" db="EMBL/GenBank/DDBJ databases">
        <title>Genome sequencing of Bartonella species and comparative genomics.</title>
        <authorList>
            <person name="Engel P."/>
            <person name="Salzburger W."/>
            <person name="Marius L."/>
            <person name="Chao-Chin C."/>
            <person name="Soichi M."/>
            <person name="Christa L."/>
            <person name="Alexandra C."/>
            <person name="Aurelie L."/>
            <person name="Claudine M."/>
            <person name="Stephan S.C."/>
            <person name="Christoph D."/>
        </authorList>
    </citation>
    <scope>NUCLEOTIDE SEQUENCE [LARGE SCALE GENOMIC DNA]</scope>
    <source>
        <strain evidence="5">CIP 104772 / 73</strain>
    </source>
</reference>
<dbReference type="STRING" id="696125.BARCL_0075"/>
<dbReference type="AlphaFoldDB" id="E6YFW8"/>
<dbReference type="Proteomes" id="UP000009101">
    <property type="component" value="Chromosome"/>
</dbReference>
<organism evidence="2 5">
    <name type="scientific">Bartonella clarridgeiae (strain CCUG 45776 / CIP 104772 / 73)</name>
    <dbReference type="NCBI Taxonomy" id="696125"/>
    <lineage>
        <taxon>Bacteria</taxon>
        <taxon>Pseudomonadati</taxon>
        <taxon>Pseudomonadota</taxon>
        <taxon>Alphaproteobacteria</taxon>
        <taxon>Hyphomicrobiales</taxon>
        <taxon>Bartonellaceae</taxon>
        <taxon>Bartonella</taxon>
    </lineage>
</organism>
<evidence type="ECO:0000313" key="3">
    <source>
        <dbReference type="EMBL" id="CBI76305.1"/>
    </source>
</evidence>
<evidence type="ECO:0000256" key="1">
    <source>
        <dbReference type="SAM" id="MobiDB-lite"/>
    </source>
</evidence>
<keyword evidence="5" id="KW-1185">Reference proteome</keyword>
<evidence type="ECO:0000313" key="2">
    <source>
        <dbReference type="EMBL" id="CBI75756.1"/>
    </source>
</evidence>
<name>E6YFW8_BARC7</name>
<gene>
    <name evidence="2" type="primary">virB7</name>
    <name evidence="2" type="ordered locus">BARCL_0075</name>
    <name evidence="3" type="ordered locus">BARCL_0624</name>
    <name evidence="4" type="ordered locus">BARCL_0645</name>
</gene>
<evidence type="ECO:0000313" key="5">
    <source>
        <dbReference type="Proteomes" id="UP000009101"/>
    </source>
</evidence>
<dbReference type="eggNOG" id="ENOG50313XK">
    <property type="taxonomic scope" value="Bacteria"/>
</dbReference>
<dbReference type="KEGG" id="bcd:BARCL_0624"/>
<dbReference type="HOGENOM" id="CLU_2244669_0_0_5"/>
<dbReference type="KEGG" id="bcd:BARCL_0645"/>
<dbReference type="EMBL" id="FN645454">
    <property type="protein sequence ID" value="CBI76326.1"/>
    <property type="molecule type" value="Genomic_DNA"/>
</dbReference>
<proteinExistence type="predicted"/>
<feature type="region of interest" description="Disordered" evidence="1">
    <location>
        <begin position="88"/>
        <end position="108"/>
    </location>
</feature>
<dbReference type="OrthoDB" id="7923573at2"/>
<dbReference type="EMBL" id="FN645454">
    <property type="protein sequence ID" value="CBI76305.1"/>
    <property type="molecule type" value="Genomic_DNA"/>
</dbReference>
<dbReference type="PROSITE" id="PS51257">
    <property type="entry name" value="PROKAR_LIPOPROTEIN"/>
    <property type="match status" value="1"/>
</dbReference>